<comment type="caution">
    <text evidence="1">The sequence shown here is derived from an EMBL/GenBank/DDBJ whole genome shotgun (WGS) entry which is preliminary data.</text>
</comment>
<dbReference type="Proteomes" id="UP000437065">
    <property type="component" value="Unassembled WGS sequence"/>
</dbReference>
<dbReference type="RefSeq" id="WP_159662675.1">
    <property type="nucleotide sequence ID" value="NZ_WUUS01000001.1"/>
</dbReference>
<name>A0A6B0SMR1_9EURY</name>
<dbReference type="EMBL" id="WUUS01000001">
    <property type="protein sequence ID" value="MXR40015.1"/>
    <property type="molecule type" value="Genomic_DNA"/>
</dbReference>
<reference evidence="1 2" key="1">
    <citation type="submission" date="2019-12" db="EMBL/GenBank/DDBJ databases">
        <title>Isolation and characterization of three novel carbon monoxide-oxidizing members of Halobacteria from salione crusts and soils.</title>
        <authorList>
            <person name="Myers M.R."/>
            <person name="King G.M."/>
        </authorList>
    </citation>
    <scope>NUCLEOTIDE SEQUENCE [LARGE SCALE GENOMIC DNA]</scope>
    <source>
        <strain evidence="1 2">WSA2</strain>
    </source>
</reference>
<evidence type="ECO:0000313" key="2">
    <source>
        <dbReference type="Proteomes" id="UP000437065"/>
    </source>
</evidence>
<keyword evidence="2" id="KW-1185">Reference proteome</keyword>
<organism evidence="1 2">
    <name type="scientific">Halobaculum saliterrae</name>
    <dbReference type="NCBI Taxonomy" id="2073113"/>
    <lineage>
        <taxon>Archaea</taxon>
        <taxon>Methanobacteriati</taxon>
        <taxon>Methanobacteriota</taxon>
        <taxon>Stenosarchaea group</taxon>
        <taxon>Halobacteria</taxon>
        <taxon>Halobacteriales</taxon>
        <taxon>Haloferacaceae</taxon>
        <taxon>Halobaculum</taxon>
    </lineage>
</organism>
<accession>A0A6B0SMR1</accession>
<protein>
    <submittedName>
        <fullName evidence="1">Uncharacterized protein</fullName>
    </submittedName>
</protein>
<gene>
    <name evidence="1" type="ORF">GRX01_01400</name>
</gene>
<proteinExistence type="predicted"/>
<evidence type="ECO:0000313" key="1">
    <source>
        <dbReference type="EMBL" id="MXR40015.1"/>
    </source>
</evidence>
<sequence length="60" mass="6515">MGVALIDLTYLITLGGGTLDLDAVNRWLGDAGLSTVDTKRFRRAPGVKLQLVEAPYPDRN</sequence>
<dbReference type="AlphaFoldDB" id="A0A6B0SMR1"/>